<feature type="transmembrane region" description="Helical" evidence="2">
    <location>
        <begin position="46"/>
        <end position="69"/>
    </location>
</feature>
<dbReference type="AlphaFoldDB" id="A0A2T4YXR2"/>
<dbReference type="RefSeq" id="WP_108179219.1">
    <property type="nucleotide sequence ID" value="NZ_PZZL01000011.1"/>
</dbReference>
<organism evidence="4 5">
    <name type="scientific">Phreatobacter oligotrophus</name>
    <dbReference type="NCBI Taxonomy" id="1122261"/>
    <lineage>
        <taxon>Bacteria</taxon>
        <taxon>Pseudomonadati</taxon>
        <taxon>Pseudomonadota</taxon>
        <taxon>Alphaproteobacteria</taxon>
        <taxon>Hyphomicrobiales</taxon>
        <taxon>Phreatobacteraceae</taxon>
        <taxon>Phreatobacter</taxon>
    </lineage>
</organism>
<dbReference type="InterPro" id="IPR012495">
    <property type="entry name" value="TadE-like_dom"/>
</dbReference>
<keyword evidence="2" id="KW-0812">Transmembrane</keyword>
<dbReference type="EMBL" id="PZZL01000011">
    <property type="protein sequence ID" value="PTM51101.1"/>
    <property type="molecule type" value="Genomic_DNA"/>
</dbReference>
<proteinExistence type="predicted"/>
<evidence type="ECO:0000313" key="5">
    <source>
        <dbReference type="Proteomes" id="UP000241808"/>
    </source>
</evidence>
<evidence type="ECO:0000256" key="1">
    <source>
        <dbReference type="SAM" id="MobiDB-lite"/>
    </source>
</evidence>
<evidence type="ECO:0000256" key="2">
    <source>
        <dbReference type="SAM" id="Phobius"/>
    </source>
</evidence>
<gene>
    <name evidence="4" type="ORF">C8P69_11129</name>
</gene>
<feature type="compositionally biased region" description="Gly residues" evidence="1">
    <location>
        <begin position="1"/>
        <end position="10"/>
    </location>
</feature>
<dbReference type="Proteomes" id="UP000241808">
    <property type="component" value="Unassembled WGS sequence"/>
</dbReference>
<dbReference type="Pfam" id="PF07811">
    <property type="entry name" value="TadE"/>
    <property type="match status" value="1"/>
</dbReference>
<name>A0A2T4YXR2_9HYPH</name>
<accession>A0A2T4YXR2</accession>
<dbReference type="OrthoDB" id="7349713at2"/>
<evidence type="ECO:0000313" key="4">
    <source>
        <dbReference type="EMBL" id="PTM51101.1"/>
    </source>
</evidence>
<evidence type="ECO:0000259" key="3">
    <source>
        <dbReference type="Pfam" id="PF07811"/>
    </source>
</evidence>
<feature type="domain" description="TadE-like" evidence="3">
    <location>
        <begin position="40"/>
        <end position="82"/>
    </location>
</feature>
<keyword evidence="2" id="KW-0472">Membrane</keyword>
<keyword evidence="2" id="KW-1133">Transmembrane helix</keyword>
<keyword evidence="5" id="KW-1185">Reference proteome</keyword>
<sequence length="196" mass="20969">MSGCVEGSGTGEAEQRQVVTPRPRVRRLTILPRFRKNEDGVAAVEFALVAGPFLFLLFAIIEFAMVFFASQVLETATASASRLIMTGQAQTRNFDQAAFKNEICTKASALMNCAGIAVDVRTYTSFGSASASKPVSSGAVNYSGMTYSQGAGGDIVVVRAVYEWPVLMPTFGLTIGDLSNGKRLLMATAAFRNEPF</sequence>
<reference evidence="4 5" key="1">
    <citation type="submission" date="2018-04" db="EMBL/GenBank/DDBJ databases">
        <title>Genomic Encyclopedia of Archaeal and Bacterial Type Strains, Phase II (KMG-II): from individual species to whole genera.</title>
        <authorList>
            <person name="Goeker M."/>
        </authorList>
    </citation>
    <scope>NUCLEOTIDE SEQUENCE [LARGE SCALE GENOMIC DNA]</scope>
    <source>
        <strain evidence="4 5">DSM 25521</strain>
    </source>
</reference>
<protein>
    <submittedName>
        <fullName evidence="4">Flp pilus assembly protein TadG</fullName>
    </submittedName>
</protein>
<comment type="caution">
    <text evidence="4">The sequence shown here is derived from an EMBL/GenBank/DDBJ whole genome shotgun (WGS) entry which is preliminary data.</text>
</comment>
<feature type="region of interest" description="Disordered" evidence="1">
    <location>
        <begin position="1"/>
        <end position="20"/>
    </location>
</feature>